<evidence type="ECO:0000256" key="2">
    <source>
        <dbReference type="SAM" id="Phobius"/>
    </source>
</evidence>
<dbReference type="InterPro" id="IPR048493">
    <property type="entry name" value="DUF1980_N"/>
</dbReference>
<protein>
    <submittedName>
        <fullName evidence="5">Membrane protein</fullName>
    </submittedName>
</protein>
<accession>A0ABU0DPK5</accession>
<reference evidence="5 6" key="1">
    <citation type="submission" date="2023-07" db="EMBL/GenBank/DDBJ databases">
        <title>Genomic Encyclopedia of Type Strains, Phase IV (KMG-IV): sequencing the most valuable type-strain genomes for metagenomic binning, comparative biology and taxonomic classification.</title>
        <authorList>
            <person name="Goeker M."/>
        </authorList>
    </citation>
    <scope>NUCLEOTIDE SEQUENCE [LARGE SCALE GENOMIC DNA]</scope>
    <source>
        <strain evidence="5 6">DSM 15448</strain>
    </source>
</reference>
<dbReference type="PANTHER" id="PTHR40047">
    <property type="entry name" value="UPF0703 PROTEIN YCGQ"/>
    <property type="match status" value="1"/>
</dbReference>
<keyword evidence="2" id="KW-1133">Transmembrane helix</keyword>
<feature type="region of interest" description="Disordered" evidence="1">
    <location>
        <begin position="137"/>
        <end position="179"/>
    </location>
</feature>
<dbReference type="InterPro" id="IPR048447">
    <property type="entry name" value="DUF1980_C"/>
</dbReference>
<dbReference type="NCBIfam" id="TIGR03943">
    <property type="entry name" value="TIGR03943 family putative permease subunit"/>
    <property type="match status" value="1"/>
</dbReference>
<dbReference type="InterPro" id="IPR015402">
    <property type="entry name" value="DUF1980"/>
</dbReference>
<dbReference type="EMBL" id="JAUSUP010000001">
    <property type="protein sequence ID" value="MDQ0350388.1"/>
    <property type="molecule type" value="Genomic_DNA"/>
</dbReference>
<proteinExistence type="predicted"/>
<keyword evidence="2" id="KW-0472">Membrane</keyword>
<evidence type="ECO:0000313" key="5">
    <source>
        <dbReference type="EMBL" id="MDQ0350388.1"/>
    </source>
</evidence>
<keyword evidence="2" id="KW-0812">Transmembrane</keyword>
<dbReference type="InterPro" id="IPR052955">
    <property type="entry name" value="UPF0703_membrane_permease"/>
</dbReference>
<dbReference type="Pfam" id="PF09323">
    <property type="entry name" value="DUF1980"/>
    <property type="match status" value="1"/>
</dbReference>
<evidence type="ECO:0000259" key="3">
    <source>
        <dbReference type="Pfam" id="PF09323"/>
    </source>
</evidence>
<evidence type="ECO:0000256" key="1">
    <source>
        <dbReference type="SAM" id="MobiDB-lite"/>
    </source>
</evidence>
<dbReference type="PANTHER" id="PTHR40047:SF1">
    <property type="entry name" value="UPF0703 PROTEIN YCGQ"/>
    <property type="match status" value="1"/>
</dbReference>
<feature type="transmembrane region" description="Helical" evidence="2">
    <location>
        <begin position="7"/>
        <end position="26"/>
    </location>
</feature>
<gene>
    <name evidence="5" type="ORF">J2R98_000191</name>
</gene>
<comment type="caution">
    <text evidence="5">The sequence shown here is derived from an EMBL/GenBank/DDBJ whole genome shotgun (WGS) entry which is preliminary data.</text>
</comment>
<sequence length="326" mass="37600">MSKTTHLFIRGVILLGFTMLLFQLIWTGDINRFIAPRMMPYFYFALIVMGVLGTIQLFRNDIDDHDHHESCHCAHDHDYQGSKKKFAFIYALFIIPIFTGLLFSGHVLGSSQAQTMGFKHELRLATETGIYANNEESQQVAQQIEQDREESATDNNDSSGIPEIDEDEVPEEYREHDEERNIEVLTPESMYPELKEEMLATDHIVMTEDNYVGVISLLEENPDAYVGKELTIEGFTFRESDFSNDQLVVGRFGITCCTADAGIFGLLLEDDRLQEIRDDTWLRVTGTIETIEYNNWQLATLKDIEIERIDQPDDPYVYEQFDYSEL</sequence>
<evidence type="ECO:0000313" key="6">
    <source>
        <dbReference type="Proteomes" id="UP001236723"/>
    </source>
</evidence>
<feature type="domain" description="DUF1980" evidence="4">
    <location>
        <begin position="189"/>
        <end position="319"/>
    </location>
</feature>
<feature type="transmembrane region" description="Helical" evidence="2">
    <location>
        <begin position="38"/>
        <end position="58"/>
    </location>
</feature>
<dbReference type="Pfam" id="PF21537">
    <property type="entry name" value="DUF1980_C"/>
    <property type="match status" value="1"/>
</dbReference>
<dbReference type="RefSeq" id="WP_307065196.1">
    <property type="nucleotide sequence ID" value="NZ_JAUSUP010000001.1"/>
</dbReference>
<feature type="transmembrane region" description="Helical" evidence="2">
    <location>
        <begin position="87"/>
        <end position="109"/>
    </location>
</feature>
<name>A0ABU0DPK5_9BACI</name>
<keyword evidence="6" id="KW-1185">Reference proteome</keyword>
<dbReference type="Proteomes" id="UP001236723">
    <property type="component" value="Unassembled WGS sequence"/>
</dbReference>
<feature type="domain" description="DUF1980" evidence="3">
    <location>
        <begin position="9"/>
        <end position="118"/>
    </location>
</feature>
<organism evidence="5 6">
    <name type="scientific">Alkalibacillus filiformis</name>
    <dbReference type="NCBI Taxonomy" id="200990"/>
    <lineage>
        <taxon>Bacteria</taxon>
        <taxon>Bacillati</taxon>
        <taxon>Bacillota</taxon>
        <taxon>Bacilli</taxon>
        <taxon>Bacillales</taxon>
        <taxon>Bacillaceae</taxon>
        <taxon>Alkalibacillus</taxon>
    </lineage>
</organism>
<evidence type="ECO:0000259" key="4">
    <source>
        <dbReference type="Pfam" id="PF21537"/>
    </source>
</evidence>